<reference evidence="1 2" key="1">
    <citation type="journal article" date="2013" name="PLoS Genet.">
        <title>Comparative genome structure, secondary metabolite, and effector coding capacity across Cochliobolus pathogens.</title>
        <authorList>
            <person name="Condon B.J."/>
            <person name="Leng Y."/>
            <person name="Wu D."/>
            <person name="Bushley K.E."/>
            <person name="Ohm R.A."/>
            <person name="Otillar R."/>
            <person name="Martin J."/>
            <person name="Schackwitz W."/>
            <person name="Grimwood J."/>
            <person name="MohdZainudin N."/>
            <person name="Xue C."/>
            <person name="Wang R."/>
            <person name="Manning V.A."/>
            <person name="Dhillon B."/>
            <person name="Tu Z.J."/>
            <person name="Steffenson B.J."/>
            <person name="Salamov A."/>
            <person name="Sun H."/>
            <person name="Lowry S."/>
            <person name="LaButti K."/>
            <person name="Han J."/>
            <person name="Copeland A."/>
            <person name="Lindquist E."/>
            <person name="Barry K."/>
            <person name="Schmutz J."/>
            <person name="Baker S.E."/>
            <person name="Ciuffetti L.M."/>
            <person name="Grigoriev I.V."/>
            <person name="Zhong S."/>
            <person name="Turgeon B.G."/>
        </authorList>
    </citation>
    <scope>NUCLEOTIDE SEQUENCE [LARGE SCALE GENOMIC DNA]</scope>
    <source>
        <strain evidence="1 2">ATCC 44560</strain>
    </source>
</reference>
<dbReference type="Proteomes" id="UP000054032">
    <property type="component" value="Unassembled WGS sequence"/>
</dbReference>
<keyword evidence="2" id="KW-1185">Reference proteome</keyword>
<dbReference type="OrthoDB" id="10372459at2759"/>
<dbReference type="KEGG" id="bor:COCMIDRAFT_53061"/>
<sequence>AFALLIPLSKVAAATTIIRRNLPYIIEHDNIDITPVIRRRIIRMSFDAIAGRRSFIFGASRASDYQLPHLDRIAKHHFAPYFDSNNYALYLNNTSSERIHL</sequence>
<gene>
    <name evidence="1" type="ORF">COCMIDRAFT_53061</name>
</gene>
<evidence type="ECO:0000313" key="1">
    <source>
        <dbReference type="EMBL" id="EUC49438.1"/>
    </source>
</evidence>
<dbReference type="GeneID" id="19124571"/>
<evidence type="ECO:0000313" key="2">
    <source>
        <dbReference type="Proteomes" id="UP000054032"/>
    </source>
</evidence>
<dbReference type="RefSeq" id="XP_007683990.1">
    <property type="nucleotide sequence ID" value="XM_007685800.1"/>
</dbReference>
<dbReference type="HOGENOM" id="CLU_150778_0_0_1"/>
<name>W6ZHM7_COCMI</name>
<feature type="non-terminal residue" evidence="1">
    <location>
        <position position="1"/>
    </location>
</feature>
<organism evidence="1 2">
    <name type="scientific">Bipolaris oryzae ATCC 44560</name>
    <dbReference type="NCBI Taxonomy" id="930090"/>
    <lineage>
        <taxon>Eukaryota</taxon>
        <taxon>Fungi</taxon>
        <taxon>Dikarya</taxon>
        <taxon>Ascomycota</taxon>
        <taxon>Pezizomycotina</taxon>
        <taxon>Dothideomycetes</taxon>
        <taxon>Pleosporomycetidae</taxon>
        <taxon>Pleosporales</taxon>
        <taxon>Pleosporineae</taxon>
        <taxon>Pleosporaceae</taxon>
        <taxon>Bipolaris</taxon>
    </lineage>
</organism>
<protein>
    <submittedName>
        <fullName evidence="1">Uncharacterized protein</fullName>
    </submittedName>
</protein>
<feature type="non-terminal residue" evidence="1">
    <location>
        <position position="101"/>
    </location>
</feature>
<dbReference type="EMBL" id="KI963931">
    <property type="protein sequence ID" value="EUC49438.1"/>
    <property type="molecule type" value="Genomic_DNA"/>
</dbReference>
<proteinExistence type="predicted"/>
<dbReference type="AlphaFoldDB" id="W6ZHM7"/>
<accession>W6ZHM7</accession>